<reference evidence="2" key="3">
    <citation type="submission" date="2025-09" db="UniProtKB">
        <authorList>
            <consortium name="Ensembl"/>
        </authorList>
    </citation>
    <scope>IDENTIFICATION</scope>
</reference>
<reference evidence="2" key="2">
    <citation type="submission" date="2025-08" db="UniProtKB">
        <authorList>
            <consortium name="Ensembl"/>
        </authorList>
    </citation>
    <scope>IDENTIFICATION</scope>
</reference>
<organism evidence="2 3">
    <name type="scientific">Macaca fascicularis</name>
    <name type="common">Crab-eating macaque</name>
    <name type="synonym">Cynomolgus monkey</name>
    <dbReference type="NCBI Taxonomy" id="9541"/>
    <lineage>
        <taxon>Eukaryota</taxon>
        <taxon>Metazoa</taxon>
        <taxon>Chordata</taxon>
        <taxon>Craniata</taxon>
        <taxon>Vertebrata</taxon>
        <taxon>Euteleostomi</taxon>
        <taxon>Mammalia</taxon>
        <taxon>Eutheria</taxon>
        <taxon>Euarchontoglires</taxon>
        <taxon>Primates</taxon>
        <taxon>Haplorrhini</taxon>
        <taxon>Catarrhini</taxon>
        <taxon>Cercopithecidae</taxon>
        <taxon>Cercopithecinae</taxon>
        <taxon>Macaca</taxon>
    </lineage>
</organism>
<sequence>MEGLAVTQAGVQRRDHNSLQSQSPGLKHFSYLSLLKSCVYTCRPP</sequence>
<evidence type="ECO:0000313" key="3">
    <source>
        <dbReference type="Proteomes" id="UP000233100"/>
    </source>
</evidence>
<protein>
    <submittedName>
        <fullName evidence="2">Uncharacterized protein</fullName>
    </submittedName>
</protein>
<keyword evidence="3" id="KW-1185">Reference proteome</keyword>
<evidence type="ECO:0000313" key="2">
    <source>
        <dbReference type="Ensembl" id="ENSMFAP00000048629.1"/>
    </source>
</evidence>
<evidence type="ECO:0000256" key="1">
    <source>
        <dbReference type="SAM" id="MobiDB-lite"/>
    </source>
</evidence>
<feature type="region of interest" description="Disordered" evidence="1">
    <location>
        <begin position="1"/>
        <end position="24"/>
    </location>
</feature>
<dbReference type="PANTHER" id="PTHR46254">
    <property type="entry name" value="PROTEIN GVQW1-RELATED"/>
    <property type="match status" value="1"/>
</dbReference>
<proteinExistence type="predicted"/>
<dbReference type="Proteomes" id="UP000233100">
    <property type="component" value="Chromosome 20"/>
</dbReference>
<accession>A0A7N9CH00</accession>
<name>A0A7N9CH00_MACFA</name>
<reference evidence="2 3" key="1">
    <citation type="submission" date="2013-03" db="EMBL/GenBank/DDBJ databases">
        <authorList>
            <person name="Warren W."/>
            <person name="Wilson R.K."/>
        </authorList>
    </citation>
    <scope>NUCLEOTIDE SEQUENCE</scope>
</reference>
<dbReference type="Ensembl" id="ENSMFAT00000099795.1">
    <property type="protein sequence ID" value="ENSMFAP00000048629.1"/>
    <property type="gene ID" value="ENSMFAG00000052647.1"/>
</dbReference>
<dbReference type="AlphaFoldDB" id="A0A7N9CH00"/>